<sequence length="523" mass="57918">MFVKKFEADTLEEALKQVKVELGPDAIILKTITNNGLKGAFKKKRIEITAAISERSFEKKAKVDKVLNTEQKEAFYQKPASTIKETITKYNGQDAQGAGQAGYGSMGLNKVVNTLAKGSAGLADMTTKTSSLIKSSLDDFLTDGDDSGFDIDSADDTPAPVRPSNRGKYAEPPQSREQARPVQQARPRQERPVPQPQMTEDTVEITRNPLREPQAPAAPAGSTVSREAYNELKQELRTTQHKMELLEQKIMELSQNYQFNQKHLNEAKGIFQLRTTLKTLDVDEAHILELIKKANYELSKEDLENPDVIFEFALQEMASSINTSIPLFAKIESGEPVVTVLVSEAASGQSTMGTKIAVLKKDVVLIQYSQDAQNNASTDFAAQVFGIKVEKVQNFSEVVGLSRKAVEAGKSVLVDVRLNSKYTDETKKFVETLKRGFQHVEVLCTLSAIHSELYNRKIIARYKEIVDGVIISHVDLCMNFGALFNVHKAHNKLPLKFFGTGPVVPDDIEGATAERLMSGLFQF</sequence>
<evidence type="ECO:0000256" key="2">
    <source>
        <dbReference type="ARBA" id="ARBA00023134"/>
    </source>
</evidence>
<dbReference type="KEGG" id="psti:SOO65_18540"/>
<evidence type="ECO:0000256" key="3">
    <source>
        <dbReference type="SAM" id="Coils"/>
    </source>
</evidence>
<reference evidence="6 7" key="1">
    <citation type="submission" date="2023-11" db="EMBL/GenBank/DDBJ databases">
        <title>Peredibacter starrii A3.12.</title>
        <authorList>
            <person name="Mitchell R.J."/>
        </authorList>
    </citation>
    <scope>NUCLEOTIDE SEQUENCE [LARGE SCALE GENOMIC DNA]</scope>
    <source>
        <strain evidence="6 7">A3.12</strain>
    </source>
</reference>
<dbReference type="EMBL" id="CP139487">
    <property type="protein sequence ID" value="WPU64696.1"/>
    <property type="molecule type" value="Genomic_DNA"/>
</dbReference>
<evidence type="ECO:0000259" key="5">
    <source>
        <dbReference type="SMART" id="SM00962"/>
    </source>
</evidence>
<dbReference type="Proteomes" id="UP001324634">
    <property type="component" value="Chromosome"/>
</dbReference>
<dbReference type="RefSeq" id="WP_321393966.1">
    <property type="nucleotide sequence ID" value="NZ_CP139487.1"/>
</dbReference>
<keyword evidence="1" id="KW-0547">Nucleotide-binding</keyword>
<name>A0AAX4HNH0_9BACT</name>
<dbReference type="Gene3D" id="3.40.50.300">
    <property type="entry name" value="P-loop containing nucleotide triphosphate hydrolases"/>
    <property type="match status" value="1"/>
</dbReference>
<proteinExistence type="predicted"/>
<keyword evidence="2" id="KW-0342">GTP-binding</keyword>
<feature type="region of interest" description="Disordered" evidence="4">
    <location>
        <begin position="148"/>
        <end position="226"/>
    </location>
</feature>
<evidence type="ECO:0000313" key="6">
    <source>
        <dbReference type="EMBL" id="WPU64696.1"/>
    </source>
</evidence>
<evidence type="ECO:0000313" key="7">
    <source>
        <dbReference type="Proteomes" id="UP001324634"/>
    </source>
</evidence>
<dbReference type="Pfam" id="PF00448">
    <property type="entry name" value="SRP54"/>
    <property type="match status" value="1"/>
</dbReference>
<dbReference type="Gene3D" id="1.20.120.1380">
    <property type="entry name" value="Flagellar FlhF biosynthesis protein, N domain"/>
    <property type="match status" value="1"/>
</dbReference>
<gene>
    <name evidence="6" type="ORF">SOO65_18540</name>
</gene>
<evidence type="ECO:0000256" key="1">
    <source>
        <dbReference type="ARBA" id="ARBA00022741"/>
    </source>
</evidence>
<dbReference type="AlphaFoldDB" id="A0AAX4HNH0"/>
<dbReference type="GO" id="GO:0005525">
    <property type="term" value="F:GTP binding"/>
    <property type="evidence" value="ECO:0007669"/>
    <property type="project" value="UniProtKB-KW"/>
</dbReference>
<keyword evidence="7" id="KW-1185">Reference proteome</keyword>
<dbReference type="SMART" id="SM00962">
    <property type="entry name" value="SRP54"/>
    <property type="match status" value="1"/>
</dbReference>
<dbReference type="InterPro" id="IPR000897">
    <property type="entry name" value="SRP54_GTPase_dom"/>
</dbReference>
<accession>A0AAX4HNH0</accession>
<dbReference type="GO" id="GO:0006614">
    <property type="term" value="P:SRP-dependent cotranslational protein targeting to membrane"/>
    <property type="evidence" value="ECO:0007669"/>
    <property type="project" value="InterPro"/>
</dbReference>
<organism evidence="6 7">
    <name type="scientific">Peredibacter starrii</name>
    <dbReference type="NCBI Taxonomy" id="28202"/>
    <lineage>
        <taxon>Bacteria</taxon>
        <taxon>Pseudomonadati</taxon>
        <taxon>Bdellovibrionota</taxon>
        <taxon>Bacteriovoracia</taxon>
        <taxon>Bacteriovoracales</taxon>
        <taxon>Bacteriovoracaceae</taxon>
        <taxon>Peredibacter</taxon>
    </lineage>
</organism>
<feature type="domain" description="SRP54-type proteins GTP-binding" evidence="5">
    <location>
        <begin position="347"/>
        <end position="522"/>
    </location>
</feature>
<evidence type="ECO:0000256" key="4">
    <source>
        <dbReference type="SAM" id="MobiDB-lite"/>
    </source>
</evidence>
<feature type="coiled-coil region" evidence="3">
    <location>
        <begin position="229"/>
        <end position="263"/>
    </location>
</feature>
<keyword evidence="3" id="KW-0175">Coiled coil</keyword>
<dbReference type="InterPro" id="IPR027417">
    <property type="entry name" value="P-loop_NTPase"/>
</dbReference>
<protein>
    <recommendedName>
        <fullName evidence="5">SRP54-type proteins GTP-binding domain-containing protein</fullName>
    </recommendedName>
</protein>